<comment type="caution">
    <text evidence="2">The sequence shown here is derived from an EMBL/GenBank/DDBJ whole genome shotgun (WGS) entry which is preliminary data.</text>
</comment>
<dbReference type="eggNOG" id="COG3415">
    <property type="taxonomic scope" value="Bacteria"/>
</dbReference>
<evidence type="ECO:0000313" key="3">
    <source>
        <dbReference type="Proteomes" id="UP000016960"/>
    </source>
</evidence>
<dbReference type="InterPro" id="IPR002622">
    <property type="entry name" value="Transposase_14"/>
</dbReference>
<dbReference type="SUPFAM" id="SSF46689">
    <property type="entry name" value="Homeodomain-like"/>
    <property type="match status" value="1"/>
</dbReference>
<name>U5DLF7_9CHRO</name>
<evidence type="ECO:0000259" key="1">
    <source>
        <dbReference type="Pfam" id="PF01710"/>
    </source>
</evidence>
<organism evidence="2 3">
    <name type="scientific">Rubidibacter lacunae KORDI 51-2</name>
    <dbReference type="NCBI Taxonomy" id="582515"/>
    <lineage>
        <taxon>Bacteria</taxon>
        <taxon>Bacillati</taxon>
        <taxon>Cyanobacteriota</taxon>
        <taxon>Cyanophyceae</taxon>
        <taxon>Oscillatoriophycideae</taxon>
        <taxon>Chroococcales</taxon>
        <taxon>Aphanothecaceae</taxon>
        <taxon>Rubidibacter</taxon>
    </lineage>
</organism>
<evidence type="ECO:0000313" key="2">
    <source>
        <dbReference type="EMBL" id="ERN41707.1"/>
    </source>
</evidence>
<sequence>MDENVQHRLIPCPNRSHDLRGKVLNAIEWGDMTIAEARTDFYISRNPIYHWMQRDRETRDLHPPRNPYGDRSHTVAGWEQFLCFIELSKLIPTRRR</sequence>
<dbReference type="AlphaFoldDB" id="U5DLF7"/>
<dbReference type="Proteomes" id="UP000016960">
    <property type="component" value="Unassembled WGS sequence"/>
</dbReference>
<dbReference type="Pfam" id="PF01710">
    <property type="entry name" value="HTH_Tnp_IS630"/>
    <property type="match status" value="1"/>
</dbReference>
<dbReference type="RefSeq" id="WP_022606251.1">
    <property type="nucleotide sequence ID" value="NZ_ASSJ01000041.1"/>
</dbReference>
<gene>
    <name evidence="2" type="ORF">KR51_00015500</name>
</gene>
<dbReference type="EMBL" id="ASSJ01000041">
    <property type="protein sequence ID" value="ERN41707.1"/>
    <property type="molecule type" value="Genomic_DNA"/>
</dbReference>
<dbReference type="InParanoid" id="U5DLF7"/>
<feature type="domain" description="Transposase Synechocystis PCC 6803" evidence="1">
    <location>
        <begin position="16"/>
        <end position="57"/>
    </location>
</feature>
<keyword evidence="3" id="KW-1185">Reference proteome</keyword>
<proteinExistence type="predicted"/>
<accession>U5DLF7</accession>
<protein>
    <submittedName>
        <fullName evidence="2">Transposase</fullName>
    </submittedName>
</protein>
<reference evidence="2 3" key="1">
    <citation type="submission" date="2013-05" db="EMBL/GenBank/DDBJ databases">
        <title>Draft genome sequence of Rubidibacter lacunae KORDI 51-2.</title>
        <authorList>
            <person name="Choi D.H."/>
            <person name="Noh J.H."/>
            <person name="Kwon K.-K."/>
            <person name="Lee J.-H."/>
            <person name="Ryu J.-Y."/>
        </authorList>
    </citation>
    <scope>NUCLEOTIDE SEQUENCE [LARGE SCALE GENOMIC DNA]</scope>
    <source>
        <strain evidence="2 3">KORDI 51-2</strain>
    </source>
</reference>
<dbReference type="InterPro" id="IPR009057">
    <property type="entry name" value="Homeodomain-like_sf"/>
</dbReference>